<reference evidence="1" key="1">
    <citation type="journal article" date="2019" name="bioRxiv">
        <title>The Genome of the Zebra Mussel, Dreissena polymorpha: A Resource for Invasive Species Research.</title>
        <authorList>
            <person name="McCartney M.A."/>
            <person name="Auch B."/>
            <person name="Kono T."/>
            <person name="Mallez S."/>
            <person name="Zhang Y."/>
            <person name="Obille A."/>
            <person name="Becker A."/>
            <person name="Abrahante J.E."/>
            <person name="Garbe J."/>
            <person name="Badalamenti J.P."/>
            <person name="Herman A."/>
            <person name="Mangelson H."/>
            <person name="Liachko I."/>
            <person name="Sullivan S."/>
            <person name="Sone E.D."/>
            <person name="Koren S."/>
            <person name="Silverstein K.A.T."/>
            <person name="Beckman K.B."/>
            <person name="Gohl D.M."/>
        </authorList>
    </citation>
    <scope>NUCLEOTIDE SEQUENCE</scope>
    <source>
        <strain evidence="1">Duluth1</strain>
        <tissue evidence="1">Whole animal</tissue>
    </source>
</reference>
<protein>
    <submittedName>
        <fullName evidence="1">Uncharacterized protein</fullName>
    </submittedName>
</protein>
<gene>
    <name evidence="1" type="ORF">DPMN_184366</name>
</gene>
<dbReference type="Proteomes" id="UP000828390">
    <property type="component" value="Unassembled WGS sequence"/>
</dbReference>
<proteinExistence type="predicted"/>
<evidence type="ECO:0000313" key="2">
    <source>
        <dbReference type="Proteomes" id="UP000828390"/>
    </source>
</evidence>
<evidence type="ECO:0000313" key="1">
    <source>
        <dbReference type="EMBL" id="KAH3749851.1"/>
    </source>
</evidence>
<dbReference type="AlphaFoldDB" id="A0A9D4DJE1"/>
<accession>A0A9D4DJE1</accession>
<name>A0A9D4DJE1_DREPO</name>
<organism evidence="1 2">
    <name type="scientific">Dreissena polymorpha</name>
    <name type="common">Zebra mussel</name>
    <name type="synonym">Mytilus polymorpha</name>
    <dbReference type="NCBI Taxonomy" id="45954"/>
    <lineage>
        <taxon>Eukaryota</taxon>
        <taxon>Metazoa</taxon>
        <taxon>Spiralia</taxon>
        <taxon>Lophotrochozoa</taxon>
        <taxon>Mollusca</taxon>
        <taxon>Bivalvia</taxon>
        <taxon>Autobranchia</taxon>
        <taxon>Heteroconchia</taxon>
        <taxon>Euheterodonta</taxon>
        <taxon>Imparidentia</taxon>
        <taxon>Neoheterodontei</taxon>
        <taxon>Myida</taxon>
        <taxon>Dreissenoidea</taxon>
        <taxon>Dreissenidae</taxon>
        <taxon>Dreissena</taxon>
    </lineage>
</organism>
<keyword evidence="2" id="KW-1185">Reference proteome</keyword>
<sequence>MADGRTLSTVIAAPRAVPEYSCRRASSQTLHRSMAEKTCLRGREINLPEMRNPGGTVGQWYLISYCRLRLCTTLKYCGNS</sequence>
<dbReference type="EMBL" id="JAIWYP010000010">
    <property type="protein sequence ID" value="KAH3749851.1"/>
    <property type="molecule type" value="Genomic_DNA"/>
</dbReference>
<comment type="caution">
    <text evidence="1">The sequence shown here is derived from an EMBL/GenBank/DDBJ whole genome shotgun (WGS) entry which is preliminary data.</text>
</comment>
<reference evidence="1" key="2">
    <citation type="submission" date="2020-11" db="EMBL/GenBank/DDBJ databases">
        <authorList>
            <person name="McCartney M.A."/>
            <person name="Auch B."/>
            <person name="Kono T."/>
            <person name="Mallez S."/>
            <person name="Becker A."/>
            <person name="Gohl D.M."/>
            <person name="Silverstein K.A.T."/>
            <person name="Koren S."/>
            <person name="Bechman K.B."/>
            <person name="Herman A."/>
            <person name="Abrahante J.E."/>
            <person name="Garbe J."/>
        </authorList>
    </citation>
    <scope>NUCLEOTIDE SEQUENCE</scope>
    <source>
        <strain evidence="1">Duluth1</strain>
        <tissue evidence="1">Whole animal</tissue>
    </source>
</reference>